<evidence type="ECO:0000313" key="2">
    <source>
        <dbReference type="EMBL" id="QRW19050.1"/>
    </source>
</evidence>
<reference evidence="2" key="1">
    <citation type="submission" date="2020-05" db="EMBL/GenBank/DDBJ databases">
        <title>Evolutionary and genomic comparisons of hybrid uninucleate and nonhybrid Rhizoctonia fungi.</title>
        <authorList>
            <person name="Li C."/>
            <person name="Chen X."/>
        </authorList>
    </citation>
    <scope>NUCLEOTIDE SEQUENCE</scope>
    <source>
        <strain evidence="2">AG-1 IA</strain>
    </source>
</reference>
<dbReference type="AlphaFoldDB" id="A0A8H8NUU3"/>
<evidence type="ECO:0000256" key="1">
    <source>
        <dbReference type="SAM" id="SignalP"/>
    </source>
</evidence>
<dbReference type="RefSeq" id="XP_043179287.1">
    <property type="nucleotide sequence ID" value="XM_043320275.1"/>
</dbReference>
<accession>A0A8H8NUU3</accession>
<dbReference type="GeneID" id="67022738"/>
<evidence type="ECO:0000313" key="3">
    <source>
        <dbReference type="Proteomes" id="UP000650533"/>
    </source>
</evidence>
<organism evidence="2 3">
    <name type="scientific">Rhizoctonia solani</name>
    <dbReference type="NCBI Taxonomy" id="456999"/>
    <lineage>
        <taxon>Eukaryota</taxon>
        <taxon>Fungi</taxon>
        <taxon>Dikarya</taxon>
        <taxon>Basidiomycota</taxon>
        <taxon>Agaricomycotina</taxon>
        <taxon>Agaricomycetes</taxon>
        <taxon>Cantharellales</taxon>
        <taxon>Ceratobasidiaceae</taxon>
        <taxon>Rhizoctonia</taxon>
    </lineage>
</organism>
<protein>
    <recommendedName>
        <fullName evidence="4">Hydrophobin</fullName>
    </recommendedName>
</protein>
<feature type="chain" id="PRO_5034655540" description="Hydrophobin" evidence="1">
    <location>
        <begin position="24"/>
        <end position="92"/>
    </location>
</feature>
<dbReference type="EMBL" id="CP059661">
    <property type="protein sequence ID" value="QRW19050.1"/>
    <property type="molecule type" value="Genomic_DNA"/>
</dbReference>
<sequence>MKFSIASAAALAALSLNIGQVEAGPIAMGLCYTACNAGYVTCCTVAGVTAGTFTLGLGIPAAVAACSLYKEHAWRHAPLCLLLQPHNFLQQG</sequence>
<keyword evidence="1" id="KW-0732">Signal</keyword>
<gene>
    <name evidence="2" type="ORF">RhiXN_00456</name>
</gene>
<dbReference type="KEGG" id="rsx:RhiXN_00456"/>
<name>A0A8H8NUU3_9AGAM</name>
<proteinExistence type="predicted"/>
<feature type="signal peptide" evidence="1">
    <location>
        <begin position="1"/>
        <end position="23"/>
    </location>
</feature>
<evidence type="ECO:0008006" key="4">
    <source>
        <dbReference type="Google" id="ProtNLM"/>
    </source>
</evidence>
<dbReference type="Proteomes" id="UP000650533">
    <property type="component" value="Chromosome 4"/>
</dbReference>